<dbReference type="EMBL" id="PNYA01000025">
    <property type="protein sequence ID" value="PMS16359.1"/>
    <property type="molecule type" value="Genomic_DNA"/>
</dbReference>
<reference evidence="1 2" key="1">
    <citation type="submission" date="2018-01" db="EMBL/GenBank/DDBJ databases">
        <title>Whole genome analyses suggest that Burkholderia sensu lato contains two further novel genera in the rhizoxinica-symbiotica group Mycetohabitans gen. nov., and Trinickia gen. nov.: implications for the evolution of diazotrophy and nodulation in the Burkholderiaceae.</title>
        <authorList>
            <person name="Estrada-de los Santos P."/>
            <person name="Palmer M."/>
            <person name="Chavez-Ramirez B."/>
            <person name="Beukes C."/>
            <person name="Steenkamp E.T."/>
            <person name="Hirsch A.M."/>
            <person name="Manyaka P."/>
            <person name="Maluk M."/>
            <person name="Lafos M."/>
            <person name="Crook M."/>
            <person name="Gross E."/>
            <person name="Simon M.F."/>
            <person name="Bueno dos Reis Junior F."/>
            <person name="Poole P.S."/>
            <person name="Venter S.N."/>
            <person name="James E.K."/>
        </authorList>
    </citation>
    <scope>NUCLEOTIDE SEQUENCE [LARGE SCALE GENOMIC DNA]</scope>
    <source>
        <strain evidence="1 2">GIMN1.004</strain>
    </source>
</reference>
<keyword evidence="2" id="KW-1185">Reference proteome</keyword>
<proteinExistence type="predicted"/>
<accession>A0A2N7VGU3</accession>
<comment type="caution">
    <text evidence="1">The sequence shown here is derived from an EMBL/GenBank/DDBJ whole genome shotgun (WGS) entry which is preliminary data.</text>
</comment>
<protein>
    <recommendedName>
        <fullName evidence="3">DUF3022 domain-containing protein</fullName>
    </recommendedName>
</protein>
<organism evidence="1 2">
    <name type="scientific">Trinickia dabaoshanensis</name>
    <dbReference type="NCBI Taxonomy" id="564714"/>
    <lineage>
        <taxon>Bacteria</taxon>
        <taxon>Pseudomonadati</taxon>
        <taxon>Pseudomonadota</taxon>
        <taxon>Betaproteobacteria</taxon>
        <taxon>Burkholderiales</taxon>
        <taxon>Burkholderiaceae</taxon>
        <taxon>Trinickia</taxon>
    </lineage>
</organism>
<evidence type="ECO:0008006" key="3">
    <source>
        <dbReference type="Google" id="ProtNLM"/>
    </source>
</evidence>
<dbReference type="RefSeq" id="WP_102647946.1">
    <property type="nucleotide sequence ID" value="NZ_PNYA01000025.1"/>
</dbReference>
<dbReference type="InterPro" id="IPR021389">
    <property type="entry name" value="DUF3022"/>
</dbReference>
<sequence length="121" mass="13360">MELYRFECPSADVEALGQAASDLFPEQTVFAERSGENGTPYLDVQWVAMRFGSTARRMTLTVQFAAPAFARYRASLPRARARSFAVLRAYVEAALGSLEEQYAAGQAVPREVTIELGDEFA</sequence>
<evidence type="ECO:0000313" key="1">
    <source>
        <dbReference type="EMBL" id="PMS16359.1"/>
    </source>
</evidence>
<name>A0A2N7VGU3_9BURK</name>
<dbReference type="Proteomes" id="UP000235616">
    <property type="component" value="Unassembled WGS sequence"/>
</dbReference>
<dbReference type="AlphaFoldDB" id="A0A2N7VGU3"/>
<dbReference type="Pfam" id="PF11226">
    <property type="entry name" value="DUF3022"/>
    <property type="match status" value="1"/>
</dbReference>
<dbReference type="OrthoDB" id="9016566at2"/>
<evidence type="ECO:0000313" key="2">
    <source>
        <dbReference type="Proteomes" id="UP000235616"/>
    </source>
</evidence>
<gene>
    <name evidence="1" type="ORF">C0Z18_23990</name>
</gene>